<dbReference type="PANTHER" id="PTHR30269:SF0">
    <property type="entry name" value="MEMBRANE TRANSPORTER PROTEIN YFCA-RELATED"/>
    <property type="match status" value="1"/>
</dbReference>
<reference evidence="10" key="1">
    <citation type="journal article" date="2019" name="Int. J. Syst. Evol. Microbiol.">
        <title>The Global Catalogue of Microorganisms (GCM) 10K type strain sequencing project: providing services to taxonomists for standard genome sequencing and annotation.</title>
        <authorList>
            <consortium name="The Broad Institute Genomics Platform"/>
            <consortium name="The Broad Institute Genome Sequencing Center for Infectious Disease"/>
            <person name="Wu L."/>
            <person name="Ma J."/>
        </authorList>
    </citation>
    <scope>NUCLEOTIDE SEQUENCE [LARGE SCALE GENOMIC DNA]</scope>
    <source>
        <strain evidence="10">JCM 16002</strain>
    </source>
</reference>
<feature type="transmembrane region" description="Helical" evidence="8">
    <location>
        <begin position="251"/>
        <end position="269"/>
    </location>
</feature>
<feature type="transmembrane region" description="Helical" evidence="8">
    <location>
        <begin position="120"/>
        <end position="138"/>
    </location>
</feature>
<gene>
    <name evidence="9" type="ORF">GCM10009831_16090</name>
</gene>
<name>A0ABP4UKG4_9ACTN</name>
<feature type="transmembrane region" description="Helical" evidence="8">
    <location>
        <begin position="88"/>
        <end position="108"/>
    </location>
</feature>
<dbReference type="Proteomes" id="UP001500383">
    <property type="component" value="Unassembled WGS sequence"/>
</dbReference>
<dbReference type="Pfam" id="PF01925">
    <property type="entry name" value="TauE"/>
    <property type="match status" value="1"/>
</dbReference>
<keyword evidence="6 8" id="KW-1133">Transmembrane helix</keyword>
<comment type="similarity">
    <text evidence="2 8">Belongs to the 4-toluene sulfonate uptake permease (TSUP) (TC 2.A.102) family.</text>
</comment>
<evidence type="ECO:0000256" key="7">
    <source>
        <dbReference type="ARBA" id="ARBA00023136"/>
    </source>
</evidence>
<feature type="transmembrane region" description="Helical" evidence="8">
    <location>
        <begin position="180"/>
        <end position="200"/>
    </location>
</feature>
<feature type="transmembrane region" description="Helical" evidence="8">
    <location>
        <begin position="12"/>
        <end position="37"/>
    </location>
</feature>
<evidence type="ECO:0000313" key="9">
    <source>
        <dbReference type="EMBL" id="GAA1707214.1"/>
    </source>
</evidence>
<organism evidence="9 10">
    <name type="scientific">Dietzia cercidiphylli</name>
    <dbReference type="NCBI Taxonomy" id="498199"/>
    <lineage>
        <taxon>Bacteria</taxon>
        <taxon>Bacillati</taxon>
        <taxon>Actinomycetota</taxon>
        <taxon>Actinomycetes</taxon>
        <taxon>Mycobacteriales</taxon>
        <taxon>Dietziaceae</taxon>
        <taxon>Dietzia</taxon>
    </lineage>
</organism>
<sequence length="276" mass="28690">MIGMPQSFAGLAASPAVGVSVWVLAALVLAAFVAGWVDSVVGGGGLIQLPALVLGLPADASTPEILGTNKLSSVAGTLVASLTYLRRIRVPIGMVLPLVVAAFAGSAAGSSVARFIARDLLTPVVLVAVIVVGAYTWFRPTMGRTHENRYTGWARIWRSALIGLLIGFYDGVLGPGTGSFFVIAIVAFLGFGFLQGTVAAKLANLTTNIASILVFGIHGEVLWLIGGCMAVANLTGGFIGARMAMRHGNEFIRVVFLVVIGILAVKLAWDTVAQWT</sequence>
<evidence type="ECO:0000256" key="8">
    <source>
        <dbReference type="RuleBase" id="RU363041"/>
    </source>
</evidence>
<accession>A0ABP4UKG4</accession>
<evidence type="ECO:0000313" key="10">
    <source>
        <dbReference type="Proteomes" id="UP001500383"/>
    </source>
</evidence>
<evidence type="ECO:0000256" key="5">
    <source>
        <dbReference type="ARBA" id="ARBA00022692"/>
    </source>
</evidence>
<dbReference type="PANTHER" id="PTHR30269">
    <property type="entry name" value="TRANSMEMBRANE PROTEIN YFCA"/>
    <property type="match status" value="1"/>
</dbReference>
<feature type="transmembrane region" description="Helical" evidence="8">
    <location>
        <begin position="212"/>
        <end position="239"/>
    </location>
</feature>
<evidence type="ECO:0000256" key="4">
    <source>
        <dbReference type="ARBA" id="ARBA00022475"/>
    </source>
</evidence>
<protein>
    <recommendedName>
        <fullName evidence="8">Probable membrane transporter protein</fullName>
    </recommendedName>
</protein>
<dbReference type="InterPro" id="IPR052017">
    <property type="entry name" value="TSUP"/>
</dbReference>
<keyword evidence="5 8" id="KW-0812">Transmembrane</keyword>
<evidence type="ECO:0000256" key="1">
    <source>
        <dbReference type="ARBA" id="ARBA00004651"/>
    </source>
</evidence>
<evidence type="ECO:0000256" key="3">
    <source>
        <dbReference type="ARBA" id="ARBA00022448"/>
    </source>
</evidence>
<dbReference type="InterPro" id="IPR002781">
    <property type="entry name" value="TM_pro_TauE-like"/>
</dbReference>
<keyword evidence="3" id="KW-0813">Transport</keyword>
<proteinExistence type="inferred from homology"/>
<keyword evidence="4 8" id="KW-1003">Cell membrane</keyword>
<comment type="subcellular location">
    <subcellularLocation>
        <location evidence="1 8">Cell membrane</location>
        <topology evidence="1 8">Multi-pass membrane protein</topology>
    </subcellularLocation>
</comment>
<dbReference type="EMBL" id="BAAAQG010000007">
    <property type="protein sequence ID" value="GAA1707214.1"/>
    <property type="molecule type" value="Genomic_DNA"/>
</dbReference>
<evidence type="ECO:0000256" key="6">
    <source>
        <dbReference type="ARBA" id="ARBA00022989"/>
    </source>
</evidence>
<keyword evidence="7 8" id="KW-0472">Membrane</keyword>
<keyword evidence="10" id="KW-1185">Reference proteome</keyword>
<evidence type="ECO:0000256" key="2">
    <source>
        <dbReference type="ARBA" id="ARBA00009142"/>
    </source>
</evidence>
<comment type="caution">
    <text evidence="9">The sequence shown here is derived from an EMBL/GenBank/DDBJ whole genome shotgun (WGS) entry which is preliminary data.</text>
</comment>